<protein>
    <submittedName>
        <fullName evidence="2">DUF1801 domain-containing protein</fullName>
    </submittedName>
</protein>
<dbReference type="InterPro" id="IPR014922">
    <property type="entry name" value="YdhG-like"/>
</dbReference>
<dbReference type="Proteomes" id="UP000622475">
    <property type="component" value="Unassembled WGS sequence"/>
</dbReference>
<comment type="caution">
    <text evidence="2">The sequence shown here is derived from an EMBL/GenBank/DDBJ whole genome shotgun (WGS) entry which is preliminary data.</text>
</comment>
<name>A0A929KV44_9SPHI</name>
<keyword evidence="3" id="KW-1185">Reference proteome</keyword>
<dbReference type="Pfam" id="PF08818">
    <property type="entry name" value="DUF1801"/>
    <property type="match status" value="1"/>
</dbReference>
<dbReference type="EMBL" id="JADFFL010000003">
    <property type="protein sequence ID" value="MBE9662156.1"/>
    <property type="molecule type" value="Genomic_DNA"/>
</dbReference>
<evidence type="ECO:0000259" key="1">
    <source>
        <dbReference type="Pfam" id="PF08818"/>
    </source>
</evidence>
<evidence type="ECO:0000313" key="2">
    <source>
        <dbReference type="EMBL" id="MBE9662156.1"/>
    </source>
</evidence>
<organism evidence="2 3">
    <name type="scientific">Mucilaginibacter myungsuensis</name>
    <dbReference type="NCBI Taxonomy" id="649104"/>
    <lineage>
        <taxon>Bacteria</taxon>
        <taxon>Pseudomonadati</taxon>
        <taxon>Bacteroidota</taxon>
        <taxon>Sphingobacteriia</taxon>
        <taxon>Sphingobacteriales</taxon>
        <taxon>Sphingobacteriaceae</taxon>
        <taxon>Mucilaginibacter</taxon>
    </lineage>
</organism>
<dbReference type="AlphaFoldDB" id="A0A929KV44"/>
<dbReference type="SUPFAM" id="SSF159888">
    <property type="entry name" value="YdhG-like"/>
    <property type="match status" value="1"/>
</dbReference>
<reference evidence="2" key="1">
    <citation type="submission" date="2020-10" db="EMBL/GenBank/DDBJ databases">
        <title>Mucilaginibacter mali sp. nov., isolated from rhizosphere soil of apple orchard.</title>
        <authorList>
            <person name="Lee J.-S."/>
            <person name="Kim H.S."/>
            <person name="Kim J.-S."/>
        </authorList>
    </citation>
    <scope>NUCLEOTIDE SEQUENCE</scope>
    <source>
        <strain evidence="2">KCTC 22746</strain>
    </source>
</reference>
<feature type="domain" description="YdhG-like" evidence="1">
    <location>
        <begin position="16"/>
        <end position="107"/>
    </location>
</feature>
<sequence>MQPIDQYFARQDEPARSCLLFLRSYILKQDTYLTESLKYGMPFYSYRGKMCCYLWGEKKTRHPYIGIVEGKAMDHPLLVQDKRARMKVLPIDPNQDMPLALLDEVLQR</sequence>
<evidence type="ECO:0000313" key="3">
    <source>
        <dbReference type="Proteomes" id="UP000622475"/>
    </source>
</evidence>
<gene>
    <name evidence="2" type="ORF">IRJ16_09690</name>
</gene>
<accession>A0A929KV44</accession>
<dbReference type="Gene3D" id="3.90.1150.200">
    <property type="match status" value="1"/>
</dbReference>
<proteinExistence type="predicted"/>